<dbReference type="Pfam" id="PF20983">
    <property type="entry name" value="ExoU_C"/>
    <property type="match status" value="1"/>
</dbReference>
<keyword evidence="2" id="KW-0442">Lipid degradation</keyword>
<feature type="short sequence motif" description="GXGXXG" evidence="2">
    <location>
        <begin position="102"/>
        <end position="107"/>
    </location>
</feature>
<protein>
    <recommendedName>
        <fullName evidence="3">PNPLA domain-containing protein</fullName>
    </recommendedName>
</protein>
<dbReference type="SUPFAM" id="SSF52151">
    <property type="entry name" value="FabD/lysophospholipase-like"/>
    <property type="match status" value="1"/>
</dbReference>
<feature type="domain" description="PNPLA" evidence="3">
    <location>
        <begin position="98"/>
        <end position="348"/>
    </location>
</feature>
<dbReference type="EMBL" id="LOZE01000114">
    <property type="protein sequence ID" value="KVM24769.1"/>
    <property type="molecule type" value="Genomic_DNA"/>
</dbReference>
<keyword evidence="2" id="KW-0378">Hydrolase</keyword>
<reference evidence="4 5" key="1">
    <citation type="submission" date="2015-11" db="EMBL/GenBank/DDBJ databases">
        <title>Expanding the genomic diversity of Burkholderia species for the development of highly accurate diagnostics.</title>
        <authorList>
            <person name="Sahl J."/>
            <person name="Keim P."/>
            <person name="Wagner D."/>
        </authorList>
    </citation>
    <scope>NUCLEOTIDE SEQUENCE [LARGE SCALE GENOMIC DNA]</scope>
    <source>
        <strain evidence="4 5">MSMB2058</strain>
    </source>
</reference>
<accession>A0AB73FVM2</accession>
<dbReference type="Proteomes" id="UP000061665">
    <property type="component" value="Unassembled WGS sequence"/>
</dbReference>
<dbReference type="PANTHER" id="PTHR46394:SF1">
    <property type="entry name" value="PNPLA DOMAIN-CONTAINING PROTEIN"/>
    <property type="match status" value="1"/>
</dbReference>
<evidence type="ECO:0000259" key="3">
    <source>
        <dbReference type="PROSITE" id="PS51635"/>
    </source>
</evidence>
<dbReference type="PROSITE" id="PS51635">
    <property type="entry name" value="PNPLA"/>
    <property type="match status" value="1"/>
</dbReference>
<feature type="active site" description="Proton acceptor" evidence="2">
    <location>
        <position position="335"/>
    </location>
</feature>
<feature type="short sequence motif" description="DGA/G" evidence="2">
    <location>
        <begin position="335"/>
        <end position="337"/>
    </location>
</feature>
<dbReference type="InterPro" id="IPR016035">
    <property type="entry name" value="Acyl_Trfase/lysoPLipase"/>
</dbReference>
<dbReference type="InterPro" id="IPR002641">
    <property type="entry name" value="PNPLA_dom"/>
</dbReference>
<evidence type="ECO:0000313" key="5">
    <source>
        <dbReference type="Proteomes" id="UP000061665"/>
    </source>
</evidence>
<feature type="short sequence motif" description="GXSXG" evidence="2">
    <location>
        <begin position="131"/>
        <end position="135"/>
    </location>
</feature>
<sequence>MHPNVVVPKVRRRSVDKPVDEASKRPSVKSTAHALLDGLKSARTISRAPVESSRTPVLTPSATPQVLARAVGPRELTLEQRPNGKTRISVKYPAIEQLVLSGGGAKGAAYPGAVLALEEGGIMPAIKNIAGSSAGAITAALIASGVSGSQFKDLSNRMDFLDLVRDRVGSPQLQIIRHVYEDTLKETFAKVGRHVPFARNIGSSLALLSNMRTEAPALEKLLKDETRTSVLKHIATHPATTDHHPVIDEIRHKLEAGGDVTFSDLRRLSQCNPAFKNLQCTGTLMESHRPQLMVFSADTTPDLSIARAACISGAFPFVFAQPEETTPFGTTRYQDGGVMLNVPAPEIFEPKSVSQTLPNPNSLVLTFMNVLQESSSPGQGVLGALKDSLVGAPVGARHALQSQLLWKMKEDVVQVPLKNERGDFSGLLSGTLNFDMSLDDKLALQRDLKQAVENHLAARREKQISIELPSTESALLALDDAQFDALRAAHPDLTAASYAFRTEVRNAIDRLSTVLRAQDNVTPDSLAQLVSPLDRLCRRDSVKLDYVARQILDPGQPKALARCVDVLRHARTGSPVLQTLNVLSEQQDVVNAAHNAIRDIVYPARFKLGQSAGNRALLNLVEDRLTSASTRDEYNAALETLARNYKARLSLRSTPLTSATVELAKAYRIPA</sequence>
<name>A0AB73FVM2_9BURK</name>
<organism evidence="4 5">
    <name type="scientific">Burkholderia ubonensis</name>
    <dbReference type="NCBI Taxonomy" id="101571"/>
    <lineage>
        <taxon>Bacteria</taxon>
        <taxon>Pseudomonadati</taxon>
        <taxon>Pseudomonadota</taxon>
        <taxon>Betaproteobacteria</taxon>
        <taxon>Burkholderiales</taxon>
        <taxon>Burkholderiaceae</taxon>
        <taxon>Burkholderia</taxon>
        <taxon>Burkholderia cepacia complex</taxon>
    </lineage>
</organism>
<dbReference type="InterPro" id="IPR049154">
    <property type="entry name" value="ExoU_C"/>
</dbReference>
<gene>
    <name evidence="4" type="ORF">WJ53_14580</name>
</gene>
<dbReference type="AlphaFoldDB" id="A0AB73FVM2"/>
<evidence type="ECO:0000256" key="2">
    <source>
        <dbReference type="PROSITE-ProRule" id="PRU01161"/>
    </source>
</evidence>
<dbReference type="PANTHER" id="PTHR46394">
    <property type="entry name" value="ANNEXIN"/>
    <property type="match status" value="1"/>
</dbReference>
<proteinExistence type="predicted"/>
<dbReference type="GO" id="GO:0016042">
    <property type="term" value="P:lipid catabolic process"/>
    <property type="evidence" value="ECO:0007669"/>
    <property type="project" value="UniProtKB-UniRule"/>
</dbReference>
<feature type="active site" description="Nucleophile" evidence="2">
    <location>
        <position position="133"/>
    </location>
</feature>
<dbReference type="InterPro" id="IPR052580">
    <property type="entry name" value="Lipid_Hydrolase"/>
</dbReference>
<dbReference type="Gene3D" id="3.40.1090.10">
    <property type="entry name" value="Cytosolic phospholipase A2 catalytic domain"/>
    <property type="match status" value="2"/>
</dbReference>
<evidence type="ECO:0000256" key="1">
    <source>
        <dbReference type="ARBA" id="ARBA00023098"/>
    </source>
</evidence>
<comment type="caution">
    <text evidence="4">The sequence shown here is derived from an EMBL/GenBank/DDBJ whole genome shotgun (WGS) entry which is preliminary data.</text>
</comment>
<dbReference type="GO" id="GO:0016787">
    <property type="term" value="F:hydrolase activity"/>
    <property type="evidence" value="ECO:0007669"/>
    <property type="project" value="UniProtKB-UniRule"/>
</dbReference>
<dbReference type="Gene3D" id="1.20.1050.100">
    <property type="match status" value="1"/>
</dbReference>
<dbReference type="Pfam" id="PF01734">
    <property type="entry name" value="Patatin"/>
    <property type="match status" value="1"/>
</dbReference>
<evidence type="ECO:0000313" key="4">
    <source>
        <dbReference type="EMBL" id="KVM24769.1"/>
    </source>
</evidence>
<keyword evidence="1 2" id="KW-0443">Lipid metabolism</keyword>